<dbReference type="GO" id="GO:0043041">
    <property type="term" value="P:amino acid activation for nonribosomal peptide biosynthetic process"/>
    <property type="evidence" value="ECO:0007669"/>
    <property type="project" value="TreeGrafter"/>
</dbReference>
<dbReference type="SUPFAM" id="SSF47336">
    <property type="entry name" value="ACP-like"/>
    <property type="match status" value="1"/>
</dbReference>
<dbReference type="GO" id="GO:0044550">
    <property type="term" value="P:secondary metabolite biosynthetic process"/>
    <property type="evidence" value="ECO:0007669"/>
    <property type="project" value="TreeGrafter"/>
</dbReference>
<dbReference type="Gene3D" id="3.30.559.10">
    <property type="entry name" value="Chloramphenicol acetyltransferase-like domain"/>
    <property type="match status" value="1"/>
</dbReference>
<proteinExistence type="predicted"/>
<dbReference type="CDD" id="cd19531">
    <property type="entry name" value="LCL_NRPS-like"/>
    <property type="match status" value="1"/>
</dbReference>
<accession>A0A7W8DYC0</accession>
<dbReference type="GO" id="GO:0031177">
    <property type="term" value="F:phosphopantetheine binding"/>
    <property type="evidence" value="ECO:0007669"/>
    <property type="project" value="InterPro"/>
</dbReference>
<gene>
    <name evidence="4" type="ORF">HNR60_001415</name>
</gene>
<comment type="caution">
    <text evidence="4">The sequence shown here is derived from an EMBL/GenBank/DDBJ whole genome shotgun (WGS) entry which is preliminary data.</text>
</comment>
<keyword evidence="2" id="KW-0597">Phosphoprotein</keyword>
<dbReference type="InterPro" id="IPR000873">
    <property type="entry name" value="AMP-dep_synth/lig_dom"/>
</dbReference>
<dbReference type="RefSeq" id="WP_184255781.1">
    <property type="nucleotide sequence ID" value="NZ_JACHIH010000005.1"/>
</dbReference>
<keyword evidence="5" id="KW-1185">Reference proteome</keyword>
<dbReference type="CDD" id="cd05930">
    <property type="entry name" value="A_NRPS"/>
    <property type="match status" value="1"/>
</dbReference>
<dbReference type="InterPro" id="IPR010071">
    <property type="entry name" value="AA_adenyl_dom"/>
</dbReference>
<feature type="domain" description="Carrier" evidence="3">
    <location>
        <begin position="996"/>
        <end position="1071"/>
    </location>
</feature>
<protein>
    <submittedName>
        <fullName evidence="4">Amino acid adenylation domain-containing protein</fullName>
    </submittedName>
</protein>
<dbReference type="Gene3D" id="3.30.559.30">
    <property type="entry name" value="Nonribosomal peptide synthetase, condensation domain"/>
    <property type="match status" value="1"/>
</dbReference>
<dbReference type="GO" id="GO:0003824">
    <property type="term" value="F:catalytic activity"/>
    <property type="evidence" value="ECO:0007669"/>
    <property type="project" value="InterPro"/>
</dbReference>
<dbReference type="SMART" id="SM00823">
    <property type="entry name" value="PKS_PP"/>
    <property type="match status" value="1"/>
</dbReference>
<dbReference type="SUPFAM" id="SSF52777">
    <property type="entry name" value="CoA-dependent acyltransferases"/>
    <property type="match status" value="2"/>
</dbReference>
<evidence type="ECO:0000256" key="1">
    <source>
        <dbReference type="ARBA" id="ARBA00022450"/>
    </source>
</evidence>
<dbReference type="InterPro" id="IPR025110">
    <property type="entry name" value="AMP-bd_C"/>
</dbReference>
<dbReference type="FunFam" id="3.40.50.980:FF:000001">
    <property type="entry name" value="Non-ribosomal peptide synthetase"/>
    <property type="match status" value="1"/>
</dbReference>
<dbReference type="Gene3D" id="1.10.1200.10">
    <property type="entry name" value="ACP-like"/>
    <property type="match status" value="1"/>
</dbReference>
<dbReference type="Pfam" id="PF00550">
    <property type="entry name" value="PP-binding"/>
    <property type="match status" value="1"/>
</dbReference>
<evidence type="ECO:0000256" key="2">
    <source>
        <dbReference type="ARBA" id="ARBA00022553"/>
    </source>
</evidence>
<dbReference type="PROSITE" id="PS00455">
    <property type="entry name" value="AMP_BINDING"/>
    <property type="match status" value="1"/>
</dbReference>
<dbReference type="InterPro" id="IPR009081">
    <property type="entry name" value="PP-bd_ACP"/>
</dbReference>
<dbReference type="Pfam" id="PF00668">
    <property type="entry name" value="Condensation"/>
    <property type="match status" value="1"/>
</dbReference>
<sequence length="1103" mass="121698">MPTINIANRNLAQASDTALYPLSFQQERIFYLDEISPQKSIWTRASCRRLSGVLDIDALKDAVAALIDRHAALRTRITLVDGTLFQSRLDGADGSFAFVDRSAGPDRGGADSAAAFEAEAQSLLNQEYGLSFTLDGGRLFKVVLVRWSEQEWQLILKLHHIISDAITIRILWNDLKRLYNARRAGTGDPAPLDLDYVDYASWLRDRFSERNTHELEAYWLSQFADKPPELDLPTDLPTPPQLSFRGAVESRPLSPDFVARLQSFSLKHRVVPFSTMLGAQALLLCKYCRQDDIIIGTVFSGRHHDPRLKALAGFFANSVALRLRVDPQACVSDFVRQVHDRVTGAHRMQDYPLERLVDRLALDREHRRNPLFRAMFNMVTDFEPTHAFSGIRSERVLEPEITATQVDLLLDFHTGPDAAELRLEYNTELFEPRSIRRILHHYEVLLTAMIERPDAILRDLSMLDADERQLVRSFAEGNVVPAAPGRGIVGLLEHRAALTPDQPALLSSAGTLSCGEVNRKANQLAATLVEAGVAEGDIVAVLLERSPEMVVAILAVLKAGAAYLPIDPSFPPQRIDFILKDGGVRCLLAAGESPSDRQGRRGPLPVIRVDDAASYAGPGIDPDHRFDPQRPAYVIYTSGSTGHPKGVVVSHRALMNTLEFLEASYPLAGKTILFKTNFTFDVSAAELFGWLFDDGRLAVLDLGAERDSRALLEAIEKFAVTHVNFVPSMLDVLLESQPAGAASPLDRLRYVFAAGEALKPDLVNRFHRLIPKVRLENLYGPTEAAIYATYHSLPRGTEAARVPIGRPVSNTGAHILDEALRPVPVGVIGELCLSGVGLATEYLNRPDLTAERFCPSPDLAGRRLYRTGDLAKWGDDGLIYYLGRADTQVKIRGFRVEVAEVEQKLRACDGVAEAAVTVRSDAFGQNSLVAYLTFDKDRPTSIERISSDLVAWLPGFMIPEAFVPLDRLPRLPSGKIDVQRLPAPTLTGAPAAAAQRPATELERKIIAIAEDLLDLRDLTPASNFFHLGGNSLLTLRFIAALDKALGTRLRAMDFLRLPTIAEIAVLIEPMLQQPSSIKDRIVIVQIPARPAPPADMSCRDGSP</sequence>
<dbReference type="SUPFAM" id="SSF56801">
    <property type="entry name" value="Acetyl-CoA synthetase-like"/>
    <property type="match status" value="1"/>
</dbReference>
<dbReference type="PANTHER" id="PTHR45527:SF1">
    <property type="entry name" value="FATTY ACID SYNTHASE"/>
    <property type="match status" value="1"/>
</dbReference>
<dbReference type="Gene3D" id="3.30.300.30">
    <property type="match status" value="1"/>
</dbReference>
<dbReference type="FunFam" id="3.40.50.12780:FF:000012">
    <property type="entry name" value="Non-ribosomal peptide synthetase"/>
    <property type="match status" value="1"/>
</dbReference>
<dbReference type="Gene3D" id="2.30.38.10">
    <property type="entry name" value="Luciferase, Domain 3"/>
    <property type="match status" value="1"/>
</dbReference>
<reference evidence="4 5" key="1">
    <citation type="submission" date="2020-08" db="EMBL/GenBank/DDBJ databases">
        <title>Genomic Encyclopedia of Type Strains, Phase IV (KMG-IV): sequencing the most valuable type-strain genomes for metagenomic binning, comparative biology and taxonomic classification.</title>
        <authorList>
            <person name="Goeker M."/>
        </authorList>
    </citation>
    <scope>NUCLEOTIDE SEQUENCE [LARGE SCALE GENOMIC DNA]</scope>
    <source>
        <strain evidence="4 5">DSM 12706</strain>
    </source>
</reference>
<dbReference type="PANTHER" id="PTHR45527">
    <property type="entry name" value="NONRIBOSOMAL PEPTIDE SYNTHETASE"/>
    <property type="match status" value="1"/>
</dbReference>
<evidence type="ECO:0000259" key="3">
    <source>
        <dbReference type="PROSITE" id="PS50075"/>
    </source>
</evidence>
<dbReference type="InterPro" id="IPR045851">
    <property type="entry name" value="AMP-bd_C_sf"/>
</dbReference>
<dbReference type="InterPro" id="IPR001242">
    <property type="entry name" value="Condensation_dom"/>
</dbReference>
<dbReference type="Pfam" id="PF00501">
    <property type="entry name" value="AMP-binding"/>
    <property type="match status" value="1"/>
</dbReference>
<dbReference type="GO" id="GO:0005737">
    <property type="term" value="C:cytoplasm"/>
    <property type="evidence" value="ECO:0007669"/>
    <property type="project" value="TreeGrafter"/>
</dbReference>
<organism evidence="4 5">
    <name type="scientific">Rhodopseudomonas rhenobacensis</name>
    <dbReference type="NCBI Taxonomy" id="87461"/>
    <lineage>
        <taxon>Bacteria</taxon>
        <taxon>Pseudomonadati</taxon>
        <taxon>Pseudomonadota</taxon>
        <taxon>Alphaproteobacteria</taxon>
        <taxon>Hyphomicrobiales</taxon>
        <taxon>Nitrobacteraceae</taxon>
        <taxon>Rhodopseudomonas</taxon>
    </lineage>
</organism>
<dbReference type="AlphaFoldDB" id="A0A7W8DYC0"/>
<dbReference type="InterPro" id="IPR020806">
    <property type="entry name" value="PKS_PP-bd"/>
</dbReference>
<dbReference type="Proteomes" id="UP000542353">
    <property type="component" value="Unassembled WGS sequence"/>
</dbReference>
<dbReference type="InterPro" id="IPR036736">
    <property type="entry name" value="ACP-like_sf"/>
</dbReference>
<dbReference type="Pfam" id="PF13193">
    <property type="entry name" value="AMP-binding_C"/>
    <property type="match status" value="1"/>
</dbReference>
<evidence type="ECO:0000313" key="4">
    <source>
        <dbReference type="EMBL" id="MBB5046667.1"/>
    </source>
</evidence>
<name>A0A7W8DYC0_9BRAD</name>
<dbReference type="Gene3D" id="3.40.50.980">
    <property type="match status" value="2"/>
</dbReference>
<dbReference type="EMBL" id="JACHIH010000005">
    <property type="protein sequence ID" value="MBB5046667.1"/>
    <property type="molecule type" value="Genomic_DNA"/>
</dbReference>
<dbReference type="InterPro" id="IPR023213">
    <property type="entry name" value="CAT-like_dom_sf"/>
</dbReference>
<evidence type="ECO:0000313" key="5">
    <source>
        <dbReference type="Proteomes" id="UP000542353"/>
    </source>
</evidence>
<dbReference type="InterPro" id="IPR020845">
    <property type="entry name" value="AMP-binding_CS"/>
</dbReference>
<keyword evidence="1" id="KW-0596">Phosphopantetheine</keyword>
<dbReference type="PROSITE" id="PS50075">
    <property type="entry name" value="CARRIER"/>
    <property type="match status" value="1"/>
</dbReference>
<dbReference type="NCBIfam" id="TIGR01733">
    <property type="entry name" value="AA-adenyl-dom"/>
    <property type="match status" value="1"/>
</dbReference>